<dbReference type="GO" id="GO:0008097">
    <property type="term" value="F:5S rRNA binding"/>
    <property type="evidence" value="ECO:0007669"/>
    <property type="project" value="TreeGrafter"/>
</dbReference>
<evidence type="ECO:0000256" key="3">
    <source>
        <dbReference type="ARBA" id="ARBA00022980"/>
    </source>
</evidence>
<dbReference type="CDD" id="cd00432">
    <property type="entry name" value="Ribosomal_L18_L5e"/>
    <property type="match status" value="1"/>
</dbReference>
<dbReference type="GO" id="GO:0005840">
    <property type="term" value="C:ribosome"/>
    <property type="evidence" value="ECO:0007669"/>
    <property type="project" value="UniProtKB-KW"/>
</dbReference>
<keyword evidence="3" id="KW-0689">Ribosomal protein</keyword>
<dbReference type="InterPro" id="IPR005484">
    <property type="entry name" value="Ribosomal_uL18_bac/plant/anim"/>
</dbReference>
<dbReference type="EMBL" id="GEBQ01005673">
    <property type="protein sequence ID" value="JAT34304.1"/>
    <property type="molecule type" value="Transcribed_RNA"/>
</dbReference>
<evidence type="ECO:0000256" key="2">
    <source>
        <dbReference type="ARBA" id="ARBA00007116"/>
    </source>
</evidence>
<dbReference type="Gene3D" id="3.30.420.80">
    <property type="entry name" value="Ribosomal protein S11"/>
    <property type="match status" value="1"/>
</dbReference>
<keyword evidence="5" id="KW-0687">Ribonucleoprotein</keyword>
<dbReference type="FunFam" id="3.30.420.80:FF:000005">
    <property type="entry name" value="39S ribosomal protein L18, mitochondrial"/>
    <property type="match status" value="1"/>
</dbReference>
<evidence type="ECO:0000256" key="4">
    <source>
        <dbReference type="ARBA" id="ARBA00023128"/>
    </source>
</evidence>
<feature type="region of interest" description="Disordered" evidence="8">
    <location>
        <begin position="163"/>
        <end position="187"/>
    </location>
</feature>
<gene>
    <name evidence="9" type="ORF">g.3148</name>
</gene>
<proteinExistence type="inferred from homology"/>
<comment type="similarity">
    <text evidence="2">Belongs to the universal ribosomal protein uL18 family.</text>
</comment>
<evidence type="ECO:0000256" key="6">
    <source>
        <dbReference type="ARBA" id="ARBA00069051"/>
    </source>
</evidence>
<evidence type="ECO:0000256" key="1">
    <source>
        <dbReference type="ARBA" id="ARBA00004173"/>
    </source>
</evidence>
<evidence type="ECO:0000256" key="5">
    <source>
        <dbReference type="ARBA" id="ARBA00023274"/>
    </source>
</evidence>
<dbReference type="PANTHER" id="PTHR12899:SF3">
    <property type="entry name" value="LARGE RIBOSOMAL SUBUNIT PROTEIN UL18M"/>
    <property type="match status" value="1"/>
</dbReference>
<dbReference type="AlphaFoldDB" id="A0A1B6MEG2"/>
<dbReference type="InterPro" id="IPR057268">
    <property type="entry name" value="Ribosomal_L18"/>
</dbReference>
<comment type="subcellular location">
    <subcellularLocation>
        <location evidence="1">Mitochondrion</location>
    </subcellularLocation>
</comment>
<organism evidence="9">
    <name type="scientific">Graphocephala atropunctata</name>
    <dbReference type="NCBI Taxonomy" id="36148"/>
    <lineage>
        <taxon>Eukaryota</taxon>
        <taxon>Metazoa</taxon>
        <taxon>Ecdysozoa</taxon>
        <taxon>Arthropoda</taxon>
        <taxon>Hexapoda</taxon>
        <taxon>Insecta</taxon>
        <taxon>Pterygota</taxon>
        <taxon>Neoptera</taxon>
        <taxon>Paraneoptera</taxon>
        <taxon>Hemiptera</taxon>
        <taxon>Auchenorrhyncha</taxon>
        <taxon>Membracoidea</taxon>
        <taxon>Cicadellidae</taxon>
        <taxon>Cicadellinae</taxon>
        <taxon>Cicadellini</taxon>
        <taxon>Graphocephala</taxon>
    </lineage>
</organism>
<dbReference type="GO" id="GO:0003735">
    <property type="term" value="F:structural constituent of ribosome"/>
    <property type="evidence" value="ECO:0007669"/>
    <property type="project" value="InterPro"/>
</dbReference>
<evidence type="ECO:0000313" key="9">
    <source>
        <dbReference type="EMBL" id="JAT34304.1"/>
    </source>
</evidence>
<dbReference type="GO" id="GO:0006412">
    <property type="term" value="P:translation"/>
    <property type="evidence" value="ECO:0007669"/>
    <property type="project" value="InterPro"/>
</dbReference>
<sequence>MTTIMLCPLRLSVRQDKCCLGRLLSSVASNTDTGSSSFFYNRNPRNLERLRIALKPTGFFLDKPGKSYWNKLILKYNRSSRSVTGEVVHNSGQVAASASTNEWALSKHLYSKNDTSAHVNLARVLAQRCLETGISEVACFIERKPKTKIDAFLSELEKEGITLGEPEQYEHPKPSDPFRPEKPWQVF</sequence>
<feature type="compositionally biased region" description="Basic and acidic residues" evidence="8">
    <location>
        <begin position="168"/>
        <end position="187"/>
    </location>
</feature>
<dbReference type="PANTHER" id="PTHR12899">
    <property type="entry name" value="39S RIBOSOMAL PROTEIN L18, MITOCHONDRIAL"/>
    <property type="match status" value="1"/>
</dbReference>
<protein>
    <recommendedName>
        <fullName evidence="6">Large ribosomal subunit protein uL18m</fullName>
    </recommendedName>
    <alternativeName>
        <fullName evidence="7">39S ribosomal protein L18, mitochondrial</fullName>
    </alternativeName>
</protein>
<reference evidence="9" key="1">
    <citation type="submission" date="2015-11" db="EMBL/GenBank/DDBJ databases">
        <title>De novo transcriptome assembly of four potential Pierce s Disease insect vectors from Arizona vineyards.</title>
        <authorList>
            <person name="Tassone E.E."/>
        </authorList>
    </citation>
    <scope>NUCLEOTIDE SEQUENCE</scope>
</reference>
<accession>A0A1B6MEG2</accession>
<dbReference type="GO" id="GO:1990904">
    <property type="term" value="C:ribonucleoprotein complex"/>
    <property type="evidence" value="ECO:0007669"/>
    <property type="project" value="UniProtKB-KW"/>
</dbReference>
<dbReference type="SUPFAM" id="SSF53137">
    <property type="entry name" value="Translational machinery components"/>
    <property type="match status" value="1"/>
</dbReference>
<evidence type="ECO:0000256" key="8">
    <source>
        <dbReference type="SAM" id="MobiDB-lite"/>
    </source>
</evidence>
<evidence type="ECO:0000256" key="7">
    <source>
        <dbReference type="ARBA" id="ARBA00082661"/>
    </source>
</evidence>
<dbReference type="InterPro" id="IPR036967">
    <property type="entry name" value="Ribosomal_uS11_sf"/>
</dbReference>
<name>A0A1B6MEG2_9HEMI</name>
<dbReference type="GO" id="GO:0005743">
    <property type="term" value="C:mitochondrial inner membrane"/>
    <property type="evidence" value="ECO:0007669"/>
    <property type="project" value="UniProtKB-ARBA"/>
</dbReference>
<keyword evidence="4" id="KW-0496">Mitochondrion</keyword>